<comment type="similarity">
    <text evidence="3 17">Belongs to the glycosyl hydrolase 28 family.</text>
</comment>
<evidence type="ECO:0000256" key="9">
    <source>
        <dbReference type="ARBA" id="ARBA00023015"/>
    </source>
</evidence>
<organism evidence="18 19">
    <name type="scientific">Sphenostylis stenocarpa</name>
    <dbReference type="NCBI Taxonomy" id="92480"/>
    <lineage>
        <taxon>Eukaryota</taxon>
        <taxon>Viridiplantae</taxon>
        <taxon>Streptophyta</taxon>
        <taxon>Embryophyta</taxon>
        <taxon>Tracheophyta</taxon>
        <taxon>Spermatophyta</taxon>
        <taxon>Magnoliopsida</taxon>
        <taxon>eudicotyledons</taxon>
        <taxon>Gunneridae</taxon>
        <taxon>Pentapetalae</taxon>
        <taxon>rosids</taxon>
        <taxon>fabids</taxon>
        <taxon>Fabales</taxon>
        <taxon>Fabaceae</taxon>
        <taxon>Papilionoideae</taxon>
        <taxon>50 kb inversion clade</taxon>
        <taxon>NPAAA clade</taxon>
        <taxon>indigoferoid/millettioid clade</taxon>
        <taxon>Phaseoleae</taxon>
        <taxon>Sphenostylis</taxon>
    </lineage>
</organism>
<evidence type="ECO:0000256" key="2">
    <source>
        <dbReference type="ARBA" id="ARBA00004191"/>
    </source>
</evidence>
<evidence type="ECO:0000256" key="8">
    <source>
        <dbReference type="ARBA" id="ARBA00022801"/>
    </source>
</evidence>
<reference evidence="18" key="1">
    <citation type="submission" date="2023-10" db="EMBL/GenBank/DDBJ databases">
        <authorList>
            <person name="Domelevo Entfellner J.-B."/>
        </authorList>
    </citation>
    <scope>NUCLEOTIDE SEQUENCE</scope>
</reference>
<feature type="short sequence motif" description="LXXLL motif" evidence="15">
    <location>
        <begin position="236"/>
        <end position="240"/>
    </location>
</feature>
<evidence type="ECO:0000313" key="18">
    <source>
        <dbReference type="EMBL" id="CAJ1934155.1"/>
    </source>
</evidence>
<dbReference type="PANTHER" id="PTHR31375">
    <property type="match status" value="1"/>
</dbReference>
<dbReference type="InterPro" id="IPR006626">
    <property type="entry name" value="PbH1"/>
</dbReference>
<dbReference type="InterPro" id="IPR005202">
    <property type="entry name" value="TF_GRAS"/>
</dbReference>
<evidence type="ECO:0000256" key="16">
    <source>
        <dbReference type="PROSITE-ProRule" id="PRU10052"/>
    </source>
</evidence>
<feature type="region of interest" description="SAW" evidence="15">
    <location>
        <begin position="362"/>
        <end position="436"/>
    </location>
</feature>
<evidence type="ECO:0000256" key="12">
    <source>
        <dbReference type="ARBA" id="ARBA00023295"/>
    </source>
</evidence>
<protein>
    <recommendedName>
        <fullName evidence="4">endo-polygalacturonase</fullName>
        <ecNumber evidence="4">3.2.1.15</ecNumber>
    </recommendedName>
</protein>
<keyword evidence="13" id="KW-0961">Cell wall biogenesis/degradation</keyword>
<dbReference type="PROSITE" id="PS50985">
    <property type="entry name" value="GRAS"/>
    <property type="match status" value="1"/>
</dbReference>
<dbReference type="Pfam" id="PF00295">
    <property type="entry name" value="Glyco_hydro_28"/>
    <property type="match status" value="1"/>
</dbReference>
<evidence type="ECO:0000256" key="5">
    <source>
        <dbReference type="ARBA" id="ARBA00022512"/>
    </source>
</evidence>
<comment type="catalytic activity">
    <reaction evidence="14">
        <text>(1,4-alpha-D-galacturonosyl)n+m + H2O = (1,4-alpha-D-galacturonosyl)n + (1,4-alpha-D-galacturonosyl)m.</text>
        <dbReference type="EC" id="3.2.1.15"/>
    </reaction>
</comment>
<dbReference type="GO" id="GO:0009901">
    <property type="term" value="P:anther dehiscence"/>
    <property type="evidence" value="ECO:0007669"/>
    <property type="project" value="UniProtKB-ARBA"/>
</dbReference>
<keyword evidence="19" id="KW-1185">Reference proteome</keyword>
<comment type="similarity">
    <text evidence="15">Belongs to the GRAS family.</text>
</comment>
<proteinExistence type="inferred from homology"/>
<dbReference type="GO" id="GO:0005634">
    <property type="term" value="C:nucleus"/>
    <property type="evidence" value="ECO:0007669"/>
    <property type="project" value="UniProtKB-SubCell"/>
</dbReference>
<dbReference type="Pfam" id="PF03514">
    <property type="entry name" value="GRAS"/>
    <property type="match status" value="1"/>
</dbReference>
<dbReference type="EC" id="3.2.1.15" evidence="4"/>
<evidence type="ECO:0000256" key="7">
    <source>
        <dbReference type="ARBA" id="ARBA00022729"/>
    </source>
</evidence>
<dbReference type="AlphaFoldDB" id="A0AA86RY40"/>
<comment type="subcellular location">
    <subcellularLocation>
        <location evidence="1">Nucleus</location>
    </subcellularLocation>
    <subcellularLocation>
        <location evidence="2">Secreted</location>
        <location evidence="2">Cell wall</location>
    </subcellularLocation>
</comment>
<dbReference type="FunFam" id="2.160.20.10:FF:000028">
    <property type="entry name" value="Polygalacturonase QRT2"/>
    <property type="match status" value="1"/>
</dbReference>
<evidence type="ECO:0000256" key="14">
    <source>
        <dbReference type="ARBA" id="ARBA00034074"/>
    </source>
</evidence>
<evidence type="ECO:0000256" key="1">
    <source>
        <dbReference type="ARBA" id="ARBA00004123"/>
    </source>
</evidence>
<keyword evidence="7" id="KW-0732">Signal</keyword>
<dbReference type="Proteomes" id="UP001189624">
    <property type="component" value="Chromosome 2"/>
</dbReference>
<dbReference type="EMBL" id="OY731399">
    <property type="protein sequence ID" value="CAJ1934155.1"/>
    <property type="molecule type" value="Genomic_DNA"/>
</dbReference>
<dbReference type="GO" id="GO:0009830">
    <property type="term" value="P:cell wall modification involved in abscission"/>
    <property type="evidence" value="ECO:0007669"/>
    <property type="project" value="UniProtKB-ARBA"/>
</dbReference>
<evidence type="ECO:0000256" key="15">
    <source>
        <dbReference type="PROSITE-ProRule" id="PRU01191"/>
    </source>
</evidence>
<keyword evidence="9" id="KW-0805">Transcription regulation</keyword>
<dbReference type="InterPro" id="IPR012334">
    <property type="entry name" value="Pectin_lyas_fold"/>
</dbReference>
<evidence type="ECO:0000256" key="11">
    <source>
        <dbReference type="ARBA" id="ARBA00023242"/>
    </source>
</evidence>
<evidence type="ECO:0000313" key="19">
    <source>
        <dbReference type="Proteomes" id="UP001189624"/>
    </source>
</evidence>
<keyword evidence="11" id="KW-0539">Nucleus</keyword>
<evidence type="ECO:0000256" key="4">
    <source>
        <dbReference type="ARBA" id="ARBA00012736"/>
    </source>
</evidence>
<dbReference type="PROSITE" id="PS00502">
    <property type="entry name" value="POLYGALACTURONASE"/>
    <property type="match status" value="1"/>
</dbReference>
<keyword evidence="10" id="KW-0804">Transcription</keyword>
<gene>
    <name evidence="18" type="ORF">AYBTSS11_LOCUS6762</name>
</gene>
<evidence type="ECO:0000256" key="3">
    <source>
        <dbReference type="ARBA" id="ARBA00008834"/>
    </source>
</evidence>
<keyword evidence="8 17" id="KW-0378">Hydrolase</keyword>
<evidence type="ECO:0000256" key="10">
    <source>
        <dbReference type="ARBA" id="ARBA00023163"/>
    </source>
</evidence>
<dbReference type="GO" id="GO:0005975">
    <property type="term" value="P:carbohydrate metabolic process"/>
    <property type="evidence" value="ECO:0007669"/>
    <property type="project" value="InterPro"/>
</dbReference>
<evidence type="ECO:0000256" key="17">
    <source>
        <dbReference type="RuleBase" id="RU361169"/>
    </source>
</evidence>
<comment type="caution">
    <text evidence="15">Lacks conserved residue(s) required for the propagation of feature annotation.</text>
</comment>
<feature type="short sequence motif" description="VHIID" evidence="15">
    <location>
        <begin position="141"/>
        <end position="145"/>
    </location>
</feature>
<dbReference type="GO" id="GO:0004650">
    <property type="term" value="F:polygalacturonase activity"/>
    <property type="evidence" value="ECO:0007669"/>
    <property type="project" value="UniProtKB-EC"/>
</dbReference>
<dbReference type="GO" id="GO:0010047">
    <property type="term" value="P:fruit dehiscence"/>
    <property type="evidence" value="ECO:0007669"/>
    <property type="project" value="UniProtKB-ARBA"/>
</dbReference>
<keyword evidence="12 17" id="KW-0326">Glycosidase</keyword>
<sequence length="840" mass="93822">MAQGCWVHMHGSQYHVQGPKVRNWDDEGLRLINLLYECATCTESGNFTGADIALYHLSLLASPHGDSMQRVATYFTEALACCQVGKNLRGVPKVLGLVNLLSTPEQQFVKQLFFKFYPFLKTAHTITNQTIIEAMQGETVIHVLDLSPSNTDQWTNLMQGLKERLTNTPYLNITVTAIHEKKEVLEQMGLQLKVEADRLHFHFQFNPVVSSLETLDPETLPIKKGEPLAISCVLQLHSLLAANDDDLVKMRGQSAFAKMLAKQKNKKVNPSPDSALSPFSPCPSHKMECFLNGLWKLQPKVMVITEQESDVNGPSLTERVYKALKFYSALFDCLEASTSRTLVWRSLLEKMLLGEEIKNIVACEGVERKERHEKIETWIPRLELAGFGRVPLSSNGIWLATKFLETYVPGYHVHHKNKCLFICWERIPLFSVSAWKFEKVYTELSKTKHEHFGLITRANRVTPHSTSPRGTVNVDDFGAKADGGDNTEAFGKAWSEACSRGAMLVVPENRIYRLKPITFSGPCRPNTAFMLYGTIEAWTQMSAYQEDRQHWIMFDSVSNFRVGGGGTFDGKGKMWWQNSCKATTNLPCNDEPRPKAVTFYQCKNLKVTNLMFKDAQQMHVTFERCFNVIASNIVIRAPGDSPNTDGIHVADTQNIVISNSDIGTGDDCISIISGSQNVRATDITCGPGHGISIGSLGADNSEAEVSNVVVNRATLTGTTNGVRIKTWQGGSGYARNIKFMNIMMQSVTNPIIIDQYYCDQAEPCQEQDSAVQLSNVLYQNIRGTSASEVAIKFDCSRAVPCRQIYLQDVTLEPEGRGGTIATCENVRYVNRGRFFPQCTP</sequence>
<accession>A0AA86RY40</accession>
<keyword evidence="5" id="KW-0134">Cell wall</keyword>
<name>A0AA86RY40_9FABA</name>
<dbReference type="Gramene" id="rna-AYBTSS11_LOCUS6762">
    <property type="protein sequence ID" value="CAJ1934155.1"/>
    <property type="gene ID" value="gene-AYBTSS11_LOCUS6762"/>
</dbReference>
<evidence type="ECO:0000256" key="13">
    <source>
        <dbReference type="ARBA" id="ARBA00023316"/>
    </source>
</evidence>
<dbReference type="SMART" id="SM00710">
    <property type="entry name" value="PbH1"/>
    <property type="match status" value="3"/>
</dbReference>
<dbReference type="SUPFAM" id="SSF51126">
    <property type="entry name" value="Pectin lyase-like"/>
    <property type="match status" value="1"/>
</dbReference>
<dbReference type="Gene3D" id="2.160.20.10">
    <property type="entry name" value="Single-stranded right-handed beta-helix, Pectin lyase-like"/>
    <property type="match status" value="1"/>
</dbReference>
<evidence type="ECO:0000256" key="6">
    <source>
        <dbReference type="ARBA" id="ARBA00022525"/>
    </source>
</evidence>
<dbReference type="InterPro" id="IPR011050">
    <property type="entry name" value="Pectin_lyase_fold/virulence"/>
</dbReference>
<keyword evidence="6" id="KW-0964">Secreted</keyword>
<feature type="active site" evidence="16">
    <location>
        <position position="689"/>
    </location>
</feature>
<dbReference type="InterPro" id="IPR000743">
    <property type="entry name" value="Glyco_hydro_28"/>
</dbReference>